<feature type="domain" description="LITAF" evidence="8">
    <location>
        <begin position="138"/>
        <end position="224"/>
    </location>
</feature>
<dbReference type="EMBL" id="WTPW01000055">
    <property type="protein sequence ID" value="KAF0553685.1"/>
    <property type="molecule type" value="Genomic_DNA"/>
</dbReference>
<dbReference type="AlphaFoldDB" id="A0A8H4ETX4"/>
<evidence type="ECO:0000256" key="7">
    <source>
        <dbReference type="SAM" id="Phobius"/>
    </source>
</evidence>
<name>A0A8H4ETX4_GIGMA</name>
<evidence type="ECO:0000256" key="1">
    <source>
        <dbReference type="ARBA" id="ARBA00004170"/>
    </source>
</evidence>
<evidence type="ECO:0000256" key="6">
    <source>
        <dbReference type="SAM" id="MobiDB-lite"/>
    </source>
</evidence>
<protein>
    <submittedName>
        <fullName evidence="9">Lipopolysaccharide-induced tumor necrosis factor-alpha factor-like</fullName>
    </submittedName>
</protein>
<feature type="transmembrane region" description="Helical" evidence="7">
    <location>
        <begin position="177"/>
        <end position="198"/>
    </location>
</feature>
<dbReference type="GO" id="GO:0008270">
    <property type="term" value="F:zinc ion binding"/>
    <property type="evidence" value="ECO:0007669"/>
    <property type="project" value="TreeGrafter"/>
</dbReference>
<evidence type="ECO:0000313" key="9">
    <source>
        <dbReference type="EMBL" id="KAF0553685.1"/>
    </source>
</evidence>
<feature type="compositionally biased region" description="Low complexity" evidence="6">
    <location>
        <begin position="19"/>
        <end position="54"/>
    </location>
</feature>
<dbReference type="Pfam" id="PF10601">
    <property type="entry name" value="zf-LITAF-like"/>
    <property type="match status" value="1"/>
</dbReference>
<comment type="similarity">
    <text evidence="2">Belongs to the CDIP1/LITAF family.</text>
</comment>
<dbReference type="PANTHER" id="PTHR23292">
    <property type="entry name" value="LIPOPOLYSACCHARIDE-INDUCED TUMOR NECROSIS FACTOR-ALPHA FACTOR"/>
    <property type="match status" value="1"/>
</dbReference>
<evidence type="ECO:0000256" key="5">
    <source>
        <dbReference type="ARBA" id="ARBA00023136"/>
    </source>
</evidence>
<comment type="subcellular location">
    <subcellularLocation>
        <location evidence="1">Membrane</location>
        <topology evidence="1">Peripheral membrane protein</topology>
    </subcellularLocation>
</comment>
<dbReference type="InterPro" id="IPR037519">
    <property type="entry name" value="LITAF_fam"/>
</dbReference>
<reference evidence="9 10" key="1">
    <citation type="journal article" date="2019" name="Environ. Microbiol.">
        <title>At the nexus of three kingdoms: the genome of the mycorrhizal fungus Gigaspora margarita provides insights into plant, endobacterial and fungal interactions.</title>
        <authorList>
            <person name="Venice F."/>
            <person name="Ghignone S."/>
            <person name="Salvioli di Fossalunga A."/>
            <person name="Amselem J."/>
            <person name="Novero M."/>
            <person name="Xianan X."/>
            <person name="Sedzielewska Toro K."/>
            <person name="Morin E."/>
            <person name="Lipzen A."/>
            <person name="Grigoriev I.V."/>
            <person name="Henrissat B."/>
            <person name="Martin F.M."/>
            <person name="Bonfante P."/>
        </authorList>
    </citation>
    <scope>NUCLEOTIDE SEQUENCE [LARGE SCALE GENOMIC DNA]</scope>
    <source>
        <strain evidence="9 10">BEG34</strain>
    </source>
</reference>
<gene>
    <name evidence="9" type="ORF">F8M41_020073</name>
</gene>
<sequence length="224" mass="25119">MDHSSIPSDPPPPFPGSSPPQLTSSQPSFPGSDPPQFLSSQQQVFVQSSTPQSFYNHSSSQQVFPNQFPQEQQQYTRQVNQGQYLQEQQQPQFPQFTYQQASMGFSPTQQQMRGVPNQQQTNVLPQEQIVYIIQDPPPPVRVMNPNQGCINITSHTPTRVTCPHCNNSVVTLVTEDLGATAWFLVIILCLVFWPLVWLPCVVSSFKNKTHTCPNCRHVLGVVNA</sequence>
<evidence type="ECO:0000256" key="3">
    <source>
        <dbReference type="ARBA" id="ARBA00022723"/>
    </source>
</evidence>
<evidence type="ECO:0000256" key="4">
    <source>
        <dbReference type="ARBA" id="ARBA00022833"/>
    </source>
</evidence>
<dbReference type="SMART" id="SM00714">
    <property type="entry name" value="LITAF"/>
    <property type="match status" value="1"/>
</dbReference>
<keyword evidence="7" id="KW-1133">Transmembrane helix</keyword>
<dbReference type="GO" id="GO:0016020">
    <property type="term" value="C:membrane"/>
    <property type="evidence" value="ECO:0007669"/>
    <property type="project" value="UniProtKB-SubCell"/>
</dbReference>
<proteinExistence type="inferred from homology"/>
<dbReference type="PROSITE" id="PS51837">
    <property type="entry name" value="LITAF"/>
    <property type="match status" value="1"/>
</dbReference>
<evidence type="ECO:0000313" key="10">
    <source>
        <dbReference type="Proteomes" id="UP000439903"/>
    </source>
</evidence>
<comment type="caution">
    <text evidence="9">The sequence shown here is derived from an EMBL/GenBank/DDBJ whole genome shotgun (WGS) entry which is preliminary data.</text>
</comment>
<evidence type="ECO:0000259" key="8">
    <source>
        <dbReference type="PROSITE" id="PS51837"/>
    </source>
</evidence>
<dbReference type="Proteomes" id="UP000439903">
    <property type="component" value="Unassembled WGS sequence"/>
</dbReference>
<feature type="compositionally biased region" description="Pro residues" evidence="6">
    <location>
        <begin position="8"/>
        <end position="18"/>
    </location>
</feature>
<keyword evidence="10" id="KW-1185">Reference proteome</keyword>
<accession>A0A8H4ETX4</accession>
<keyword evidence="7" id="KW-0812">Transmembrane</keyword>
<evidence type="ECO:0000256" key="2">
    <source>
        <dbReference type="ARBA" id="ARBA00005975"/>
    </source>
</evidence>
<keyword evidence="4" id="KW-0862">Zinc</keyword>
<dbReference type="PANTHER" id="PTHR23292:SF6">
    <property type="entry name" value="FI16602P1-RELATED"/>
    <property type="match status" value="1"/>
</dbReference>
<dbReference type="OrthoDB" id="5599753at2759"/>
<feature type="region of interest" description="Disordered" evidence="6">
    <location>
        <begin position="1"/>
        <end position="62"/>
    </location>
</feature>
<keyword evidence="3" id="KW-0479">Metal-binding</keyword>
<organism evidence="9 10">
    <name type="scientific">Gigaspora margarita</name>
    <dbReference type="NCBI Taxonomy" id="4874"/>
    <lineage>
        <taxon>Eukaryota</taxon>
        <taxon>Fungi</taxon>
        <taxon>Fungi incertae sedis</taxon>
        <taxon>Mucoromycota</taxon>
        <taxon>Glomeromycotina</taxon>
        <taxon>Glomeromycetes</taxon>
        <taxon>Diversisporales</taxon>
        <taxon>Gigasporaceae</taxon>
        <taxon>Gigaspora</taxon>
    </lineage>
</organism>
<keyword evidence="5 7" id="KW-0472">Membrane</keyword>
<dbReference type="InterPro" id="IPR006629">
    <property type="entry name" value="LITAF"/>
</dbReference>